<feature type="transmembrane region" description="Helical" evidence="5">
    <location>
        <begin position="155"/>
        <end position="177"/>
    </location>
</feature>
<keyword evidence="3 5" id="KW-1133">Transmembrane helix</keyword>
<feature type="transmembrane region" description="Helical" evidence="5">
    <location>
        <begin position="12"/>
        <end position="30"/>
    </location>
</feature>
<feature type="transmembrane region" description="Helical" evidence="5">
    <location>
        <begin position="197"/>
        <end position="218"/>
    </location>
</feature>
<proteinExistence type="inferred from homology"/>
<gene>
    <name evidence="7" type="ORF">A2519_17100</name>
</gene>
<feature type="transmembrane region" description="Helical" evidence="5">
    <location>
        <begin position="301"/>
        <end position="327"/>
    </location>
</feature>
<feature type="transmembrane region" description="Helical" evidence="5">
    <location>
        <begin position="260"/>
        <end position="281"/>
    </location>
</feature>
<name>A0A1F7F2Z7_UNCRA</name>
<keyword evidence="2 5" id="KW-0812">Transmembrane</keyword>
<organism evidence="7 8">
    <name type="scientific">Candidatus Raymondbacteria bacterium RIFOXYD12_FULL_49_13</name>
    <dbReference type="NCBI Taxonomy" id="1817890"/>
    <lineage>
        <taxon>Bacteria</taxon>
        <taxon>Raymondiibacteriota</taxon>
    </lineage>
</organism>
<dbReference type="CDD" id="cd06261">
    <property type="entry name" value="TM_PBP2"/>
    <property type="match status" value="1"/>
</dbReference>
<keyword evidence="5" id="KW-0813">Transport</keyword>
<feature type="transmembrane region" description="Helical" evidence="5">
    <location>
        <begin position="110"/>
        <end position="135"/>
    </location>
</feature>
<evidence type="ECO:0000259" key="6">
    <source>
        <dbReference type="PROSITE" id="PS50928"/>
    </source>
</evidence>
<dbReference type="PROSITE" id="PS50928">
    <property type="entry name" value="ABC_TM1"/>
    <property type="match status" value="1"/>
</dbReference>
<evidence type="ECO:0000256" key="1">
    <source>
        <dbReference type="ARBA" id="ARBA00004141"/>
    </source>
</evidence>
<evidence type="ECO:0000256" key="4">
    <source>
        <dbReference type="ARBA" id="ARBA00023136"/>
    </source>
</evidence>
<evidence type="ECO:0000313" key="7">
    <source>
        <dbReference type="EMBL" id="OGK00978.1"/>
    </source>
</evidence>
<dbReference type="InterPro" id="IPR035906">
    <property type="entry name" value="MetI-like_sf"/>
</dbReference>
<dbReference type="GO" id="GO:0005886">
    <property type="term" value="C:plasma membrane"/>
    <property type="evidence" value="ECO:0007669"/>
    <property type="project" value="UniProtKB-SubCell"/>
</dbReference>
<evidence type="ECO:0000256" key="3">
    <source>
        <dbReference type="ARBA" id="ARBA00022989"/>
    </source>
</evidence>
<protein>
    <submittedName>
        <fullName evidence="7">ABC transporter permease</fullName>
    </submittedName>
</protein>
<accession>A0A1F7F2Z7</accession>
<dbReference type="PANTHER" id="PTHR43376:SF1">
    <property type="entry name" value="OLIGOPEPTIDE TRANSPORT SYSTEM PERMEASE PROTEIN"/>
    <property type="match status" value="1"/>
</dbReference>
<dbReference type="Gene3D" id="1.10.3720.10">
    <property type="entry name" value="MetI-like"/>
    <property type="match status" value="1"/>
</dbReference>
<comment type="caution">
    <text evidence="7">The sequence shown here is derived from an EMBL/GenBank/DDBJ whole genome shotgun (WGS) entry which is preliminary data.</text>
</comment>
<keyword evidence="4 5" id="KW-0472">Membrane</keyword>
<dbReference type="InterPro" id="IPR000515">
    <property type="entry name" value="MetI-like"/>
</dbReference>
<dbReference type="PANTHER" id="PTHR43376">
    <property type="entry name" value="OLIGOPEPTIDE TRANSPORT SYSTEM PERMEASE PROTEIN"/>
    <property type="match status" value="1"/>
</dbReference>
<dbReference type="Pfam" id="PF00528">
    <property type="entry name" value="BPD_transp_1"/>
    <property type="match status" value="1"/>
</dbReference>
<dbReference type="EMBL" id="MFYX01000136">
    <property type="protein sequence ID" value="OGK00978.1"/>
    <property type="molecule type" value="Genomic_DNA"/>
</dbReference>
<evidence type="ECO:0000313" key="8">
    <source>
        <dbReference type="Proteomes" id="UP000179243"/>
    </source>
</evidence>
<dbReference type="Proteomes" id="UP000179243">
    <property type="component" value="Unassembled WGS sequence"/>
</dbReference>
<comment type="subcellular location">
    <subcellularLocation>
        <location evidence="5">Cell membrane</location>
        <topology evidence="5">Multi-pass membrane protein</topology>
    </subcellularLocation>
    <subcellularLocation>
        <location evidence="1">Membrane</location>
        <topology evidence="1">Multi-pass membrane protein</topology>
    </subcellularLocation>
</comment>
<reference evidence="7 8" key="1">
    <citation type="journal article" date="2016" name="Nat. Commun.">
        <title>Thousands of microbial genomes shed light on interconnected biogeochemical processes in an aquifer system.</title>
        <authorList>
            <person name="Anantharaman K."/>
            <person name="Brown C.T."/>
            <person name="Hug L.A."/>
            <person name="Sharon I."/>
            <person name="Castelle C.J."/>
            <person name="Probst A.J."/>
            <person name="Thomas B.C."/>
            <person name="Singh A."/>
            <person name="Wilkins M.J."/>
            <person name="Karaoz U."/>
            <person name="Brodie E.L."/>
            <person name="Williams K.H."/>
            <person name="Hubbard S.S."/>
            <person name="Banfield J.F."/>
        </authorList>
    </citation>
    <scope>NUCLEOTIDE SEQUENCE [LARGE SCALE GENOMIC DNA]</scope>
</reference>
<feature type="domain" description="ABC transmembrane type-1" evidence="6">
    <location>
        <begin position="108"/>
        <end position="328"/>
    </location>
</feature>
<dbReference type="SUPFAM" id="SSF161098">
    <property type="entry name" value="MetI-like"/>
    <property type="match status" value="1"/>
</dbReference>
<comment type="similarity">
    <text evidence="5">Belongs to the binding-protein-dependent transport system permease family.</text>
</comment>
<sequence length="336" mass="37149">MRGLSRTYVLKRTGMFFLTVWIGMTVIFFIPRMAPGDPIAAMVSRLSAQAGRIENADQMINAWHAKFGLDAPLPVQYGRFLKNMFTLNLGYSLGYFPTKVEDMIKQALPWTLGLLAMATLMSFVLGNIIGALLAWRRSPRLLKLLLPVTLTFTSIPPFMMGILLLYVFAFGLNFLPFSGGFDQSVIPGLNLEFIGNVLQHGILPASSIVVCTMGFWALGMRGMMITTGGEDFVILAEAKGLSMRRIFFNYEMRNAMLPQLTALTLSLGSIAGGSVIIEYIFTYPGIGYLLYSGIVNNDFTLIQGIVFVLISSVSFAVLLIDLLYPLIDPRISYQGK</sequence>
<dbReference type="AlphaFoldDB" id="A0A1F7F2Z7"/>
<dbReference type="GO" id="GO:0055085">
    <property type="term" value="P:transmembrane transport"/>
    <property type="evidence" value="ECO:0007669"/>
    <property type="project" value="InterPro"/>
</dbReference>
<evidence type="ECO:0000256" key="5">
    <source>
        <dbReference type="RuleBase" id="RU363032"/>
    </source>
</evidence>
<evidence type="ECO:0000256" key="2">
    <source>
        <dbReference type="ARBA" id="ARBA00022692"/>
    </source>
</evidence>